<gene>
    <name evidence="3" type="ORF">E1295_42045</name>
</gene>
<evidence type="ECO:0000313" key="4">
    <source>
        <dbReference type="Proteomes" id="UP000295136"/>
    </source>
</evidence>
<accession>A0A4R5EA46</accession>
<sequence>MRPTRTAAAILSGLCMVGAALASAAPASAAKTAERNEAGIVAAQAASFRLYVRGSGRCLLNSGGSISGTFTGSCTTGGNRYWYGVADVGGGRIVNSGTGRCLTASSNGSVWTAPCNGSGAQVWMRTGLGLVQNSGLGKCLQGATAGGGVTLNPCNQSSLYQQWGQFDN</sequence>
<dbReference type="CDD" id="cd23415">
    <property type="entry name" value="beta-trefoil_Ricin_AH"/>
    <property type="match status" value="1"/>
</dbReference>
<dbReference type="AlphaFoldDB" id="A0A4R5EA46"/>
<evidence type="ECO:0000313" key="3">
    <source>
        <dbReference type="EMBL" id="TDE29043.1"/>
    </source>
</evidence>
<dbReference type="EMBL" id="SMLD01000201">
    <property type="protein sequence ID" value="TDE29043.1"/>
    <property type="molecule type" value="Genomic_DNA"/>
</dbReference>
<name>A0A4R5EA46_9ACTN</name>
<proteinExistence type="predicted"/>
<organism evidence="3 4">
    <name type="scientific">Nonomuraea mesophila</name>
    <dbReference type="NCBI Taxonomy" id="2530382"/>
    <lineage>
        <taxon>Bacteria</taxon>
        <taxon>Bacillati</taxon>
        <taxon>Actinomycetota</taxon>
        <taxon>Actinomycetes</taxon>
        <taxon>Streptosporangiales</taxon>
        <taxon>Streptosporangiaceae</taxon>
        <taxon>Nonomuraea</taxon>
    </lineage>
</organism>
<dbReference type="SMART" id="SM00458">
    <property type="entry name" value="RICIN"/>
    <property type="match status" value="1"/>
</dbReference>
<dbReference type="InterPro" id="IPR000772">
    <property type="entry name" value="Ricin_B_lectin"/>
</dbReference>
<dbReference type="PROSITE" id="PS50231">
    <property type="entry name" value="RICIN_B_LECTIN"/>
    <property type="match status" value="1"/>
</dbReference>
<dbReference type="InterPro" id="IPR035992">
    <property type="entry name" value="Ricin_B-like_lectins"/>
</dbReference>
<dbReference type="SUPFAM" id="SSF50370">
    <property type="entry name" value="Ricin B-like lectins"/>
    <property type="match status" value="1"/>
</dbReference>
<feature type="domain" description="Ricin B lectin" evidence="2">
    <location>
        <begin position="48"/>
        <end position="166"/>
    </location>
</feature>
<protein>
    <recommendedName>
        <fullName evidence="2">Ricin B lectin domain-containing protein</fullName>
    </recommendedName>
</protein>
<dbReference type="Pfam" id="PF00652">
    <property type="entry name" value="Ricin_B_lectin"/>
    <property type="match status" value="1"/>
</dbReference>
<comment type="caution">
    <text evidence="3">The sequence shown here is derived from an EMBL/GenBank/DDBJ whole genome shotgun (WGS) entry which is preliminary data.</text>
</comment>
<dbReference type="Proteomes" id="UP000295136">
    <property type="component" value="Unassembled WGS sequence"/>
</dbReference>
<feature type="signal peptide" evidence="1">
    <location>
        <begin position="1"/>
        <end position="24"/>
    </location>
</feature>
<dbReference type="Gene3D" id="2.80.10.50">
    <property type="match status" value="1"/>
</dbReference>
<keyword evidence="4" id="KW-1185">Reference proteome</keyword>
<keyword evidence="1" id="KW-0732">Signal</keyword>
<evidence type="ECO:0000256" key="1">
    <source>
        <dbReference type="SAM" id="SignalP"/>
    </source>
</evidence>
<reference evidence="3 4" key="1">
    <citation type="submission" date="2019-03" db="EMBL/GenBank/DDBJ databases">
        <title>Draft genome sequences of novel Actinobacteria.</title>
        <authorList>
            <person name="Sahin N."/>
            <person name="Ay H."/>
            <person name="Saygin H."/>
        </authorList>
    </citation>
    <scope>NUCLEOTIDE SEQUENCE [LARGE SCALE GENOMIC DNA]</scope>
    <source>
        <strain evidence="3 4">6K102</strain>
    </source>
</reference>
<dbReference type="RefSeq" id="WP_132639940.1">
    <property type="nucleotide sequence ID" value="NZ_SMLD01000201.1"/>
</dbReference>
<evidence type="ECO:0000259" key="2">
    <source>
        <dbReference type="SMART" id="SM00458"/>
    </source>
</evidence>
<feature type="chain" id="PRO_5039721055" description="Ricin B lectin domain-containing protein" evidence="1">
    <location>
        <begin position="25"/>
        <end position="168"/>
    </location>
</feature>